<dbReference type="RefSeq" id="WP_013686144.1">
    <property type="nucleotide sequence ID" value="NC_015321.1"/>
</dbReference>
<dbReference type="KEGG" id="fte:Fluta_1379"/>
<name>F2IDK0_FLUTR</name>
<keyword evidence="2" id="KW-1185">Reference proteome</keyword>
<evidence type="ECO:0000313" key="1">
    <source>
        <dbReference type="EMBL" id="AEA43373.1"/>
    </source>
</evidence>
<dbReference type="HOGENOM" id="CLU_1675320_0_0_10"/>
<keyword evidence="1" id="KW-0547">Nucleotide-binding</keyword>
<proteinExistence type="predicted"/>
<reference evidence="2" key="2">
    <citation type="submission" date="2011-02" db="EMBL/GenBank/DDBJ databases">
        <title>The complete genome of Fluviicola taffensis DSM 16823.</title>
        <authorList>
            <consortium name="US DOE Joint Genome Institute (JGI-PGF)"/>
            <person name="Lucas S."/>
            <person name="Copeland A."/>
            <person name="Lapidus A."/>
            <person name="Bruce D."/>
            <person name="Goodwin L."/>
            <person name="Pitluck S."/>
            <person name="Kyrpides N."/>
            <person name="Mavromatis K."/>
            <person name="Ivanova N."/>
            <person name="Mikhailova N."/>
            <person name="Pagani I."/>
            <person name="Chertkov O."/>
            <person name="Detter J.C."/>
            <person name="Han C."/>
            <person name="Tapia R."/>
            <person name="Land M."/>
            <person name="Hauser L."/>
            <person name="Markowitz V."/>
            <person name="Cheng J.-F."/>
            <person name="Hugenholtz P."/>
            <person name="Woyke T."/>
            <person name="Wu D."/>
            <person name="Tindall B."/>
            <person name="Pomrenke H.G."/>
            <person name="Brambilla E."/>
            <person name="Klenk H.-P."/>
            <person name="Eisen J.A."/>
        </authorList>
    </citation>
    <scope>NUCLEOTIDE SEQUENCE [LARGE SCALE GENOMIC DNA]</scope>
    <source>
        <strain evidence="2">DSM 16823 / RW262 / RW262</strain>
    </source>
</reference>
<dbReference type="Proteomes" id="UP000007463">
    <property type="component" value="Chromosome"/>
</dbReference>
<dbReference type="GO" id="GO:0004386">
    <property type="term" value="F:helicase activity"/>
    <property type="evidence" value="ECO:0007669"/>
    <property type="project" value="UniProtKB-KW"/>
</dbReference>
<dbReference type="STRING" id="755732.Fluta_1379"/>
<keyword evidence="1" id="KW-0067">ATP-binding</keyword>
<reference evidence="1 2" key="1">
    <citation type="journal article" date="2011" name="Stand. Genomic Sci.">
        <title>Complete genome sequence of the gliding freshwater bacterium Fluviicola taffensis type strain (RW262).</title>
        <authorList>
            <person name="Woyke T."/>
            <person name="Chertkov O."/>
            <person name="Lapidus A."/>
            <person name="Nolan M."/>
            <person name="Lucas S."/>
            <person name="Del Rio T.G."/>
            <person name="Tice H."/>
            <person name="Cheng J.F."/>
            <person name="Tapia R."/>
            <person name="Han C."/>
            <person name="Goodwin L."/>
            <person name="Pitluck S."/>
            <person name="Liolios K."/>
            <person name="Pagani I."/>
            <person name="Ivanova N."/>
            <person name="Huntemann M."/>
            <person name="Mavromatis K."/>
            <person name="Mikhailova N."/>
            <person name="Pati A."/>
            <person name="Chen A."/>
            <person name="Palaniappan K."/>
            <person name="Land M."/>
            <person name="Hauser L."/>
            <person name="Brambilla E.M."/>
            <person name="Rohde M."/>
            <person name="Mwirichia R."/>
            <person name="Sikorski J."/>
            <person name="Tindall B.J."/>
            <person name="Goker M."/>
            <person name="Bristow J."/>
            <person name="Eisen J.A."/>
            <person name="Markowitz V."/>
            <person name="Hugenholtz P."/>
            <person name="Klenk H.P."/>
            <person name="Kyrpides N.C."/>
        </authorList>
    </citation>
    <scope>NUCLEOTIDE SEQUENCE [LARGE SCALE GENOMIC DNA]</scope>
    <source>
        <strain evidence="2">DSM 16823 / RW262 / RW262</strain>
    </source>
</reference>
<accession>F2IDK0</accession>
<protein>
    <submittedName>
        <fullName evidence="1">Helicase conserved C-terminal domain containing protein</fullName>
    </submittedName>
</protein>
<dbReference type="EMBL" id="CP002542">
    <property type="protein sequence ID" value="AEA43373.1"/>
    <property type="molecule type" value="Genomic_DNA"/>
</dbReference>
<organism evidence="1 2">
    <name type="scientific">Fluviicola taffensis (strain DSM 16823 / NCIMB 13979 / RW262)</name>
    <dbReference type="NCBI Taxonomy" id="755732"/>
    <lineage>
        <taxon>Bacteria</taxon>
        <taxon>Pseudomonadati</taxon>
        <taxon>Bacteroidota</taxon>
        <taxon>Flavobacteriia</taxon>
        <taxon>Flavobacteriales</taxon>
        <taxon>Crocinitomicaceae</taxon>
        <taxon>Fluviicola</taxon>
    </lineage>
</organism>
<dbReference type="AlphaFoldDB" id="F2IDK0"/>
<keyword evidence="1" id="KW-0378">Hydrolase</keyword>
<gene>
    <name evidence="1" type="ordered locus">Fluta_1379</name>
</gene>
<evidence type="ECO:0000313" key="2">
    <source>
        <dbReference type="Proteomes" id="UP000007463"/>
    </source>
</evidence>
<sequence length="157" mass="18588">MMKYYSQLINCLKNYGSLDYYDKSIEVLDYFISEFKEEHKADIQIFLEQEIKAVAKNSFSYDFTNNSEILDRVSVIVFILEIKKNLISHDLWNILTSFVTNQSKTLQQAVYNLIMIISEDELLDLKSQFEKLFEKLDEKFHDNTLVLNVDSFRSIAR</sequence>
<keyword evidence="1" id="KW-0347">Helicase</keyword>